<evidence type="ECO:0000313" key="8">
    <source>
        <dbReference type="EMBL" id="SVA83340.1"/>
    </source>
</evidence>
<dbReference type="SFLD" id="SFLDF00324">
    <property type="entry name" value="bacteriocin_maturation"/>
    <property type="match status" value="1"/>
</dbReference>
<comment type="cofactor">
    <cofactor evidence="1">
        <name>[4Fe-4S] cluster</name>
        <dbReference type="ChEBI" id="CHEBI:49883"/>
    </cofactor>
</comment>
<dbReference type="GO" id="GO:0051536">
    <property type="term" value="F:iron-sulfur cluster binding"/>
    <property type="evidence" value="ECO:0007669"/>
    <property type="project" value="UniProtKB-KW"/>
</dbReference>
<proteinExistence type="predicted"/>
<dbReference type="PANTHER" id="PTHR43409">
    <property type="entry name" value="ANAEROBIC MAGNESIUM-PROTOPORPHYRIN IX MONOMETHYL ESTER CYCLASE-RELATED"/>
    <property type="match status" value="1"/>
</dbReference>
<dbReference type="GO" id="GO:0031419">
    <property type="term" value="F:cobalamin binding"/>
    <property type="evidence" value="ECO:0007669"/>
    <property type="project" value="InterPro"/>
</dbReference>
<organism evidence="8">
    <name type="scientific">marine metagenome</name>
    <dbReference type="NCBI Taxonomy" id="408172"/>
    <lineage>
        <taxon>unclassified sequences</taxon>
        <taxon>metagenomes</taxon>
        <taxon>ecological metagenomes</taxon>
    </lineage>
</organism>
<dbReference type="InterPro" id="IPR007197">
    <property type="entry name" value="rSAM"/>
</dbReference>
<feature type="domain" description="Radical SAM core" evidence="7">
    <location>
        <begin position="266"/>
        <end position="495"/>
    </location>
</feature>
<dbReference type="GO" id="GO:0046872">
    <property type="term" value="F:metal ion binding"/>
    <property type="evidence" value="ECO:0007669"/>
    <property type="project" value="UniProtKB-KW"/>
</dbReference>
<feature type="domain" description="B12-binding" evidence="6">
    <location>
        <begin position="144"/>
        <end position="224"/>
    </location>
</feature>
<dbReference type="InterPro" id="IPR006158">
    <property type="entry name" value="Cobalamin-bd"/>
</dbReference>
<protein>
    <submittedName>
        <fullName evidence="8">Uncharacterized protein</fullName>
    </submittedName>
</protein>
<dbReference type="SMART" id="SM00729">
    <property type="entry name" value="Elp3"/>
    <property type="match status" value="1"/>
</dbReference>
<dbReference type="PROSITE" id="PS51918">
    <property type="entry name" value="RADICAL_SAM"/>
    <property type="match status" value="1"/>
</dbReference>
<name>A0A381Z2C2_9ZZZZ</name>
<evidence type="ECO:0000256" key="1">
    <source>
        <dbReference type="ARBA" id="ARBA00001966"/>
    </source>
</evidence>
<feature type="non-terminal residue" evidence="8">
    <location>
        <position position="499"/>
    </location>
</feature>
<dbReference type="EMBL" id="UINC01019665">
    <property type="protein sequence ID" value="SVA83340.1"/>
    <property type="molecule type" value="Genomic_DNA"/>
</dbReference>
<accession>A0A381Z2C2</accession>
<dbReference type="Gene3D" id="3.80.30.20">
    <property type="entry name" value="tm_1862 like domain"/>
    <property type="match status" value="1"/>
</dbReference>
<evidence type="ECO:0000259" key="7">
    <source>
        <dbReference type="PROSITE" id="PS51918"/>
    </source>
</evidence>
<dbReference type="InterPro" id="IPR023404">
    <property type="entry name" value="rSAM_horseshoe"/>
</dbReference>
<keyword evidence="5" id="KW-0411">Iron-sulfur</keyword>
<dbReference type="SUPFAM" id="SSF102114">
    <property type="entry name" value="Radical SAM enzymes"/>
    <property type="match status" value="1"/>
</dbReference>
<dbReference type="SFLD" id="SFLDG01082">
    <property type="entry name" value="B12-binding_domain_containing"/>
    <property type="match status" value="1"/>
</dbReference>
<reference evidence="8" key="1">
    <citation type="submission" date="2018-05" db="EMBL/GenBank/DDBJ databases">
        <authorList>
            <person name="Lanie J.A."/>
            <person name="Ng W.-L."/>
            <person name="Kazmierczak K.M."/>
            <person name="Andrzejewski T.M."/>
            <person name="Davidsen T.M."/>
            <person name="Wayne K.J."/>
            <person name="Tettelin H."/>
            <person name="Glass J.I."/>
            <person name="Rusch D."/>
            <person name="Podicherti R."/>
            <person name="Tsui H.-C.T."/>
            <person name="Winkler M.E."/>
        </authorList>
    </citation>
    <scope>NUCLEOTIDE SEQUENCE</scope>
</reference>
<evidence type="ECO:0000256" key="5">
    <source>
        <dbReference type="ARBA" id="ARBA00023014"/>
    </source>
</evidence>
<evidence type="ECO:0000256" key="2">
    <source>
        <dbReference type="ARBA" id="ARBA00022691"/>
    </source>
</evidence>
<dbReference type="SFLD" id="SFLDS00029">
    <property type="entry name" value="Radical_SAM"/>
    <property type="match status" value="1"/>
</dbReference>
<dbReference type="PROSITE" id="PS51332">
    <property type="entry name" value="B12_BINDING"/>
    <property type="match status" value="1"/>
</dbReference>
<dbReference type="InterPro" id="IPR023984">
    <property type="entry name" value="rSAM_ocin_1"/>
</dbReference>
<keyword evidence="2" id="KW-0949">S-adenosyl-L-methionine</keyword>
<dbReference type="NCBIfam" id="TIGR03975">
    <property type="entry name" value="rSAM_ocin_1"/>
    <property type="match status" value="1"/>
</dbReference>
<dbReference type="Gene3D" id="3.40.50.280">
    <property type="entry name" value="Cobalamin-binding domain"/>
    <property type="match status" value="1"/>
</dbReference>
<dbReference type="AlphaFoldDB" id="A0A381Z2C2"/>
<gene>
    <name evidence="8" type="ORF">METZ01_LOCUS136194</name>
</gene>
<keyword evidence="3" id="KW-0479">Metal-binding</keyword>
<dbReference type="InterPro" id="IPR051198">
    <property type="entry name" value="BchE-like"/>
</dbReference>
<evidence type="ECO:0000259" key="6">
    <source>
        <dbReference type="PROSITE" id="PS51332"/>
    </source>
</evidence>
<dbReference type="GO" id="GO:0003824">
    <property type="term" value="F:catalytic activity"/>
    <property type="evidence" value="ECO:0007669"/>
    <property type="project" value="InterPro"/>
</dbReference>
<dbReference type="PANTHER" id="PTHR43409:SF7">
    <property type="entry name" value="BLL1977 PROTEIN"/>
    <property type="match status" value="1"/>
</dbReference>
<dbReference type="InterPro" id="IPR006638">
    <property type="entry name" value="Elp3/MiaA/NifB-like_rSAM"/>
</dbReference>
<keyword evidence="4" id="KW-0408">Iron</keyword>
<dbReference type="CDD" id="cd01335">
    <property type="entry name" value="Radical_SAM"/>
    <property type="match status" value="1"/>
</dbReference>
<dbReference type="Pfam" id="PF04055">
    <property type="entry name" value="Radical_SAM"/>
    <property type="match status" value="1"/>
</dbReference>
<dbReference type="InterPro" id="IPR058240">
    <property type="entry name" value="rSAM_sf"/>
</dbReference>
<evidence type="ECO:0000256" key="3">
    <source>
        <dbReference type="ARBA" id="ARBA00022723"/>
    </source>
</evidence>
<sequence>MRKSPAASEAENSDRAIALVHMPWANPNTAPIQVGLLKSVVTETGIQADTVCANLDLLEFIDLDTYLSIAQTELPLILGEWLFAKEIYDNDTKYSDCSSDTAYLTHLLAREQITAKQFDIFQKFRVQTAIEYLDFLINSYPWIRYELIGFSCVFSQALPSLALARRIKELYPSISIVFGGAQCSSPMGEEYLRAFPWLDYVCVGPGEIPLKTLLECSDPMNPEIEIAGIAKKQFGVVETPKNSMEMPLNEIPFADYSTYFSRAEESNLDGRVALEASRGCWWGQLHHCTFCGISSDIMPFRSKTAARVFEEMQHHSSQHGVLDFVFTDYIMDHRYFKEFLPLLENSGLGQHCFFETKSNLSRPRLESLVNAGIQTIQPGVESFSTNVLKIMNKGATALQNIQLLRYCKELGILPLYNILYGFPGETKGDYIEQTALIEKLEHLQPPVMCGSIVIHRYSPLFNGTAPHNYRDITPRDDYFFVFDPNSVDIKQIAYEHKGV</sequence>
<evidence type="ECO:0000256" key="4">
    <source>
        <dbReference type="ARBA" id="ARBA00023004"/>
    </source>
</evidence>
<dbReference type="GO" id="GO:0005829">
    <property type="term" value="C:cytosol"/>
    <property type="evidence" value="ECO:0007669"/>
    <property type="project" value="TreeGrafter"/>
</dbReference>